<keyword evidence="5" id="KW-0472">Membrane</keyword>
<evidence type="ECO:0000256" key="4">
    <source>
        <dbReference type="ARBA" id="ARBA00022729"/>
    </source>
</evidence>
<keyword evidence="3" id="KW-0336">GPI-anchor</keyword>
<evidence type="ECO:0000256" key="2">
    <source>
        <dbReference type="ARBA" id="ARBA00022475"/>
    </source>
</evidence>
<dbReference type="Proteomes" id="UP001275084">
    <property type="component" value="Unassembled WGS sequence"/>
</dbReference>
<evidence type="ECO:0000256" key="6">
    <source>
        <dbReference type="ARBA" id="ARBA00023180"/>
    </source>
</evidence>
<organism evidence="10 11">
    <name type="scientific">Lasiosphaeria hispida</name>
    <dbReference type="NCBI Taxonomy" id="260671"/>
    <lineage>
        <taxon>Eukaryota</taxon>
        <taxon>Fungi</taxon>
        <taxon>Dikarya</taxon>
        <taxon>Ascomycota</taxon>
        <taxon>Pezizomycotina</taxon>
        <taxon>Sordariomycetes</taxon>
        <taxon>Sordariomycetidae</taxon>
        <taxon>Sordariales</taxon>
        <taxon>Lasiosphaeriaceae</taxon>
        <taxon>Lasiosphaeria</taxon>
    </lineage>
</organism>
<dbReference type="Pfam" id="PF20238">
    <property type="entry name" value="BIM1-like_dom"/>
    <property type="match status" value="1"/>
</dbReference>
<feature type="signal peptide" evidence="8">
    <location>
        <begin position="1"/>
        <end position="20"/>
    </location>
</feature>
<feature type="chain" id="PRO_5042598155" description="Copper acquisition factor BIM1-like domain-containing protein" evidence="8">
    <location>
        <begin position="21"/>
        <end position="197"/>
    </location>
</feature>
<keyword evidence="6" id="KW-0325">Glycoprotein</keyword>
<keyword evidence="11" id="KW-1185">Reference proteome</keyword>
<feature type="domain" description="Copper acquisition factor BIM1-like" evidence="9">
    <location>
        <begin position="19"/>
        <end position="160"/>
    </location>
</feature>
<keyword evidence="7" id="KW-0449">Lipoprotein</keyword>
<dbReference type="PANTHER" id="PTHR34992">
    <property type="entry name" value="HYPHAL ANASTAMOSIS-7 PROTEIN"/>
    <property type="match status" value="1"/>
</dbReference>
<dbReference type="InterPro" id="IPR046936">
    <property type="entry name" value="BIM1-like"/>
</dbReference>
<protein>
    <recommendedName>
        <fullName evidence="9">Copper acquisition factor BIM1-like domain-containing protein</fullName>
    </recommendedName>
</protein>
<gene>
    <name evidence="10" type="ORF">B0T25DRAFT_427604</name>
</gene>
<proteinExistence type="predicted"/>
<comment type="subcellular location">
    <subcellularLocation>
        <location evidence="1">Cell membrane</location>
        <topology evidence="1">Lipid-anchor</topology>
        <topology evidence="1">GPI-anchor</topology>
    </subcellularLocation>
</comment>
<dbReference type="AlphaFoldDB" id="A0AAJ0HNL9"/>
<dbReference type="EMBL" id="JAUIQD010000003">
    <property type="protein sequence ID" value="KAK3358175.1"/>
    <property type="molecule type" value="Genomic_DNA"/>
</dbReference>
<keyword evidence="4 8" id="KW-0732">Signal</keyword>
<keyword evidence="2" id="KW-1003">Cell membrane</keyword>
<dbReference type="GO" id="GO:0005886">
    <property type="term" value="C:plasma membrane"/>
    <property type="evidence" value="ECO:0007669"/>
    <property type="project" value="UniProtKB-SubCell"/>
</dbReference>
<dbReference type="PANTHER" id="PTHR34992:SF1">
    <property type="entry name" value="COPPER ACQUISITION FACTOR BIM1-LIKE DOMAIN-CONTAINING PROTEIN"/>
    <property type="match status" value="1"/>
</dbReference>
<evidence type="ECO:0000313" key="11">
    <source>
        <dbReference type="Proteomes" id="UP001275084"/>
    </source>
</evidence>
<feature type="non-terminal residue" evidence="10">
    <location>
        <position position="197"/>
    </location>
</feature>
<evidence type="ECO:0000256" key="1">
    <source>
        <dbReference type="ARBA" id="ARBA00004609"/>
    </source>
</evidence>
<sequence>MAPLRSLVTATLLLLSAANAHFVLNSPTSLEGETINEDKEGNAPCGADLPDLSKNTTNDFHVDGDFVSVQLGHPQGNWLIRATLDGKASGNWSQLFPIVTQSGLGNFCEPIVTAPKEWVGKTGVIGVAVKAPDGILYQCAVVNFVAGTNTPGGDSCKNGSSVTGSFSSDPALAALVGNPASTTSAIPSSSPSPSSPA</sequence>
<accession>A0AAJ0HNL9</accession>
<reference evidence="10" key="1">
    <citation type="journal article" date="2023" name="Mol. Phylogenet. Evol.">
        <title>Genome-scale phylogeny and comparative genomics of the fungal order Sordariales.</title>
        <authorList>
            <person name="Hensen N."/>
            <person name="Bonometti L."/>
            <person name="Westerberg I."/>
            <person name="Brannstrom I.O."/>
            <person name="Guillou S."/>
            <person name="Cros-Aarteil S."/>
            <person name="Calhoun S."/>
            <person name="Haridas S."/>
            <person name="Kuo A."/>
            <person name="Mondo S."/>
            <person name="Pangilinan J."/>
            <person name="Riley R."/>
            <person name="LaButti K."/>
            <person name="Andreopoulos B."/>
            <person name="Lipzen A."/>
            <person name="Chen C."/>
            <person name="Yan M."/>
            <person name="Daum C."/>
            <person name="Ng V."/>
            <person name="Clum A."/>
            <person name="Steindorff A."/>
            <person name="Ohm R.A."/>
            <person name="Martin F."/>
            <person name="Silar P."/>
            <person name="Natvig D.O."/>
            <person name="Lalanne C."/>
            <person name="Gautier V."/>
            <person name="Ament-Velasquez S.L."/>
            <person name="Kruys A."/>
            <person name="Hutchinson M.I."/>
            <person name="Powell A.J."/>
            <person name="Barry K."/>
            <person name="Miller A.N."/>
            <person name="Grigoriev I.V."/>
            <person name="Debuchy R."/>
            <person name="Gladieux P."/>
            <person name="Hiltunen Thoren M."/>
            <person name="Johannesson H."/>
        </authorList>
    </citation>
    <scope>NUCLEOTIDE SEQUENCE</scope>
    <source>
        <strain evidence="10">CBS 955.72</strain>
    </source>
</reference>
<comment type="caution">
    <text evidence="10">The sequence shown here is derived from an EMBL/GenBank/DDBJ whole genome shotgun (WGS) entry which is preliminary data.</text>
</comment>
<evidence type="ECO:0000256" key="7">
    <source>
        <dbReference type="ARBA" id="ARBA00023288"/>
    </source>
</evidence>
<dbReference type="InterPro" id="IPR046530">
    <property type="entry name" value="BIM1-like_dom"/>
</dbReference>
<evidence type="ECO:0000259" key="9">
    <source>
        <dbReference type="Pfam" id="PF20238"/>
    </source>
</evidence>
<name>A0AAJ0HNL9_9PEZI</name>
<evidence type="ECO:0000313" key="10">
    <source>
        <dbReference type="EMBL" id="KAK3358175.1"/>
    </source>
</evidence>
<dbReference type="GO" id="GO:0098552">
    <property type="term" value="C:side of membrane"/>
    <property type="evidence" value="ECO:0007669"/>
    <property type="project" value="UniProtKB-KW"/>
</dbReference>
<dbReference type="CDD" id="cd21176">
    <property type="entry name" value="LPMO_auxiliary-like"/>
    <property type="match status" value="1"/>
</dbReference>
<reference evidence="10" key="2">
    <citation type="submission" date="2023-06" db="EMBL/GenBank/DDBJ databases">
        <authorList>
            <consortium name="Lawrence Berkeley National Laboratory"/>
            <person name="Haridas S."/>
            <person name="Hensen N."/>
            <person name="Bonometti L."/>
            <person name="Westerberg I."/>
            <person name="Brannstrom I.O."/>
            <person name="Guillou S."/>
            <person name="Cros-Aarteil S."/>
            <person name="Calhoun S."/>
            <person name="Kuo A."/>
            <person name="Mondo S."/>
            <person name="Pangilinan J."/>
            <person name="Riley R."/>
            <person name="Labutti K."/>
            <person name="Andreopoulos B."/>
            <person name="Lipzen A."/>
            <person name="Chen C."/>
            <person name="Yanf M."/>
            <person name="Daum C."/>
            <person name="Ng V."/>
            <person name="Clum A."/>
            <person name="Steindorff A."/>
            <person name="Ohm R."/>
            <person name="Martin F."/>
            <person name="Silar P."/>
            <person name="Natvig D."/>
            <person name="Lalanne C."/>
            <person name="Gautier V."/>
            <person name="Ament-Velasquez S.L."/>
            <person name="Kruys A."/>
            <person name="Hutchinson M.I."/>
            <person name="Powell A.J."/>
            <person name="Barry K."/>
            <person name="Miller A.N."/>
            <person name="Grigoriev I.V."/>
            <person name="Debuchy R."/>
            <person name="Gladieux P."/>
            <person name="Thoren M.H."/>
            <person name="Johannesson H."/>
        </authorList>
    </citation>
    <scope>NUCLEOTIDE SEQUENCE</scope>
    <source>
        <strain evidence="10">CBS 955.72</strain>
    </source>
</reference>
<evidence type="ECO:0000256" key="3">
    <source>
        <dbReference type="ARBA" id="ARBA00022622"/>
    </source>
</evidence>
<evidence type="ECO:0000256" key="5">
    <source>
        <dbReference type="ARBA" id="ARBA00023136"/>
    </source>
</evidence>
<evidence type="ECO:0000256" key="8">
    <source>
        <dbReference type="SAM" id="SignalP"/>
    </source>
</evidence>